<gene>
    <name evidence="1" type="ORF">IMZ08_05225</name>
</gene>
<dbReference type="EMBL" id="JADCLJ010000009">
    <property type="protein sequence ID" value="MBE4907465.1"/>
    <property type="molecule type" value="Genomic_DNA"/>
</dbReference>
<name>A0ABR9QG44_9BACI</name>
<dbReference type="InterPro" id="IPR029033">
    <property type="entry name" value="His_PPase_superfam"/>
</dbReference>
<proteinExistence type="predicted"/>
<dbReference type="Gene3D" id="3.40.50.1240">
    <property type="entry name" value="Phosphoglycerate mutase-like"/>
    <property type="match status" value="1"/>
</dbReference>
<sequence length="206" mass="22781">MDIVIIRHGQSEADLLGVHEGRADFSLTDLGREQAALMAEKVTKRFSPNKIWASPLKRAHETASILSQKCGVPLLLEDDLMEYNNGVLAGLPREVAAQKYPLPPGGRLPHEAIEAGESVLDFRLRVERVFSKIIAESGNAPRIAIVAHGGTISNILKSFLKLPPITEYGFSTGDTGIHYLRITDNNRLILWLNNTEHLVDLQKDEV</sequence>
<dbReference type="InterPro" id="IPR013078">
    <property type="entry name" value="His_Pase_superF_clade-1"/>
</dbReference>
<keyword evidence="2" id="KW-1185">Reference proteome</keyword>
<reference evidence="1 2" key="1">
    <citation type="submission" date="2020-10" db="EMBL/GenBank/DDBJ databases">
        <title>Bacillus sp. HD4P25, an endophyte from a halophyte.</title>
        <authorList>
            <person name="Sun J.-Q."/>
        </authorList>
    </citation>
    <scope>NUCLEOTIDE SEQUENCE [LARGE SCALE GENOMIC DNA]</scope>
    <source>
        <strain evidence="1 2">YIM 93174</strain>
    </source>
</reference>
<dbReference type="CDD" id="cd07067">
    <property type="entry name" value="HP_PGM_like"/>
    <property type="match status" value="1"/>
</dbReference>
<accession>A0ABR9QG44</accession>
<dbReference type="SMART" id="SM00855">
    <property type="entry name" value="PGAM"/>
    <property type="match status" value="1"/>
</dbReference>
<dbReference type="Pfam" id="PF00300">
    <property type="entry name" value="His_Phos_1"/>
    <property type="match status" value="1"/>
</dbReference>
<dbReference type="SUPFAM" id="SSF53254">
    <property type="entry name" value="Phosphoglycerate mutase-like"/>
    <property type="match status" value="1"/>
</dbReference>
<organism evidence="1 2">
    <name type="scientific">Litchfieldia luteola</name>
    <dbReference type="NCBI Taxonomy" id="682179"/>
    <lineage>
        <taxon>Bacteria</taxon>
        <taxon>Bacillati</taxon>
        <taxon>Bacillota</taxon>
        <taxon>Bacilli</taxon>
        <taxon>Bacillales</taxon>
        <taxon>Bacillaceae</taxon>
        <taxon>Litchfieldia</taxon>
    </lineage>
</organism>
<evidence type="ECO:0000313" key="1">
    <source>
        <dbReference type="EMBL" id="MBE4907465.1"/>
    </source>
</evidence>
<dbReference type="InterPro" id="IPR050275">
    <property type="entry name" value="PGM_Phosphatase"/>
</dbReference>
<dbReference type="PANTHER" id="PTHR48100">
    <property type="entry name" value="BROAD-SPECIFICITY PHOSPHATASE YOR283W-RELATED"/>
    <property type="match status" value="1"/>
</dbReference>
<dbReference type="RefSeq" id="WP_193534942.1">
    <property type="nucleotide sequence ID" value="NZ_JADCLJ010000009.1"/>
</dbReference>
<dbReference type="PANTHER" id="PTHR48100:SF1">
    <property type="entry name" value="HISTIDINE PHOSPHATASE FAMILY PROTEIN-RELATED"/>
    <property type="match status" value="1"/>
</dbReference>
<evidence type="ECO:0000313" key="2">
    <source>
        <dbReference type="Proteomes" id="UP001516662"/>
    </source>
</evidence>
<dbReference type="Proteomes" id="UP001516662">
    <property type="component" value="Unassembled WGS sequence"/>
</dbReference>
<comment type="caution">
    <text evidence="1">The sequence shown here is derived from an EMBL/GenBank/DDBJ whole genome shotgun (WGS) entry which is preliminary data.</text>
</comment>
<protein>
    <submittedName>
        <fullName evidence="1">Histidine phosphatase family protein</fullName>
    </submittedName>
</protein>